<keyword evidence="2" id="KW-1133">Transmembrane helix</keyword>
<feature type="region of interest" description="Disordered" evidence="1">
    <location>
        <begin position="1"/>
        <end position="22"/>
    </location>
</feature>
<evidence type="ECO:0000256" key="2">
    <source>
        <dbReference type="SAM" id="Phobius"/>
    </source>
</evidence>
<dbReference type="EMBL" id="JAVDRP010000003">
    <property type="protein sequence ID" value="MDR6408706.1"/>
    <property type="molecule type" value="Genomic_DNA"/>
</dbReference>
<sequence>MAGRSAQRQFAPPWPASAPSPVRVRLPVRCHPGDGSFNAADHGDESGGLLAAARPPVCDDDPCASDRARRAGSGASNGVRAGSARRALLDEAIFSGRSSLVVAAALFAGVFPIRMPRLRKNGLG</sequence>
<feature type="compositionally biased region" description="Low complexity" evidence="1">
    <location>
        <begin position="71"/>
        <end position="81"/>
    </location>
</feature>
<reference evidence="3 4" key="1">
    <citation type="submission" date="2023-07" db="EMBL/GenBank/DDBJ databases">
        <title>Sorghum-associated microbial communities from plants grown in Nebraska, USA.</title>
        <authorList>
            <person name="Schachtman D."/>
        </authorList>
    </citation>
    <scope>NUCLEOTIDE SEQUENCE [LARGE SCALE GENOMIC DNA]</scope>
    <source>
        <strain evidence="3 4">DS1316</strain>
    </source>
</reference>
<evidence type="ECO:0000313" key="4">
    <source>
        <dbReference type="Proteomes" id="UP001264340"/>
    </source>
</evidence>
<proteinExistence type="predicted"/>
<keyword evidence="2" id="KW-0472">Membrane</keyword>
<keyword evidence="4" id="KW-1185">Reference proteome</keyword>
<gene>
    <name evidence="3" type="ORF">J2804_002099</name>
</gene>
<keyword evidence="2" id="KW-0812">Transmembrane</keyword>
<dbReference type="Proteomes" id="UP001264340">
    <property type="component" value="Unassembled WGS sequence"/>
</dbReference>
<evidence type="ECO:0000256" key="1">
    <source>
        <dbReference type="SAM" id="MobiDB-lite"/>
    </source>
</evidence>
<evidence type="ECO:0000313" key="3">
    <source>
        <dbReference type="EMBL" id="MDR6408706.1"/>
    </source>
</evidence>
<feature type="transmembrane region" description="Helical" evidence="2">
    <location>
        <begin position="92"/>
        <end position="113"/>
    </location>
</feature>
<organism evidence="3 4">
    <name type="scientific">Paraburkholderia terricola</name>
    <dbReference type="NCBI Taxonomy" id="169427"/>
    <lineage>
        <taxon>Bacteria</taxon>
        <taxon>Pseudomonadati</taxon>
        <taxon>Pseudomonadota</taxon>
        <taxon>Betaproteobacteria</taxon>
        <taxon>Burkholderiales</taxon>
        <taxon>Burkholderiaceae</taxon>
        <taxon>Paraburkholderia</taxon>
    </lineage>
</organism>
<comment type="caution">
    <text evidence="3">The sequence shown here is derived from an EMBL/GenBank/DDBJ whole genome shotgun (WGS) entry which is preliminary data.</text>
</comment>
<accession>A0ABU1LPN2</accession>
<name>A0ABU1LPN2_9BURK</name>
<protein>
    <submittedName>
        <fullName evidence="3">Uncharacterized protein</fullName>
    </submittedName>
</protein>
<feature type="region of interest" description="Disordered" evidence="1">
    <location>
        <begin position="61"/>
        <end position="81"/>
    </location>
</feature>